<organism evidence="1 2">
    <name type="scientific">Adlercreutzia equolifaciens subsp. celatus</name>
    <dbReference type="NCBI Taxonomy" id="394340"/>
    <lineage>
        <taxon>Bacteria</taxon>
        <taxon>Bacillati</taxon>
        <taxon>Actinomycetota</taxon>
        <taxon>Coriobacteriia</taxon>
        <taxon>Eggerthellales</taxon>
        <taxon>Eggerthellaceae</taxon>
        <taxon>Adlercreutzia</taxon>
    </lineage>
</organism>
<dbReference type="Proteomes" id="UP000253805">
    <property type="component" value="Unassembled WGS sequence"/>
</dbReference>
<evidence type="ECO:0000313" key="2">
    <source>
        <dbReference type="Proteomes" id="UP000253805"/>
    </source>
</evidence>
<gene>
    <name evidence="1" type="ORF">C1850_07160</name>
</gene>
<accession>A0A369P844</accession>
<dbReference type="EMBL" id="PPUT01000016">
    <property type="protein sequence ID" value="RDC43990.1"/>
    <property type="molecule type" value="Genomic_DNA"/>
</dbReference>
<dbReference type="RefSeq" id="WP_114539277.1">
    <property type="nucleotide sequence ID" value="NZ_PPUT01000016.1"/>
</dbReference>
<reference evidence="1 2" key="1">
    <citation type="journal article" date="2018" name="Elife">
        <title>Discovery and characterization of a prevalent human gut bacterial enzyme sufficient for the inactivation of a family of plant toxins.</title>
        <authorList>
            <person name="Koppel N."/>
            <person name="Bisanz J.E."/>
            <person name="Pandelia M.E."/>
            <person name="Turnbaugh P.J."/>
            <person name="Balskus E.P."/>
        </authorList>
    </citation>
    <scope>NUCLEOTIDE SEQUENCE [LARGE SCALE GENOMIC DNA]</scope>
    <source>
        <strain evidence="1 2">OB21 GAM 11</strain>
    </source>
</reference>
<dbReference type="PROSITE" id="PS51257">
    <property type="entry name" value="PROKAR_LIPOPROTEIN"/>
    <property type="match status" value="1"/>
</dbReference>
<name>A0A369P844_9ACTN</name>
<protein>
    <submittedName>
        <fullName evidence="1">Uncharacterized protein</fullName>
    </submittedName>
</protein>
<evidence type="ECO:0000313" key="1">
    <source>
        <dbReference type="EMBL" id="RDC43990.1"/>
    </source>
</evidence>
<dbReference type="AlphaFoldDB" id="A0A369P844"/>
<comment type="caution">
    <text evidence="1">The sequence shown here is derived from an EMBL/GenBank/DDBJ whole genome shotgun (WGS) entry which is preliminary data.</text>
</comment>
<sequence length="277" mass="28360">MLGKLFAQEMRALVKPAAIMLAIMVVAGVVGIGCIEATDAVSRAAGFASRYVNEASAASNLTVVLVMAALFCAFLVWASLVAVYVFIAMRFYRTMFTDEGYLTLTLPVRTGALVTAKFCAAFLLAAVFTLAACALASLAVLAISDGDGDMVSVVLSLLGGWSALTGSGGVASSVIGVANALVSAAYTVGLAFLSLTLGAWWARRHKVAAAVALYMGIGWVISLLFSIVGVLAMMGDTGTASFMLGTVSVMQTVVNLAVAAGGVALSAYLVRAKVDLS</sequence>
<proteinExistence type="predicted"/>